<reference evidence="1 2" key="1">
    <citation type="submission" date="2023-07" db="EMBL/GenBank/DDBJ databases">
        <title>Sorghum-associated microbial communities from plants grown in Nebraska, USA.</title>
        <authorList>
            <person name="Schachtman D."/>
        </authorList>
    </citation>
    <scope>NUCLEOTIDE SEQUENCE [LARGE SCALE GENOMIC DNA]</scope>
    <source>
        <strain evidence="1 2">4249</strain>
    </source>
</reference>
<protein>
    <submittedName>
        <fullName evidence="1">Uncharacterized protein</fullName>
    </submittedName>
</protein>
<gene>
    <name evidence="1" type="ORF">J2W49_002081</name>
</gene>
<evidence type="ECO:0000313" key="1">
    <source>
        <dbReference type="EMBL" id="MDR7150123.1"/>
    </source>
</evidence>
<accession>A0ABU1WLG0</accession>
<sequence length="50" mass="5369">MRDAQDSSDQFLAEARLRLYACEHGQSCVSISEASHSVSLSRAGLACHSS</sequence>
<comment type="caution">
    <text evidence="1">The sequence shown here is derived from an EMBL/GenBank/DDBJ whole genome shotgun (WGS) entry which is preliminary data.</text>
</comment>
<name>A0ABU1WLG0_9BURK</name>
<dbReference type="EMBL" id="JAVDWU010000004">
    <property type="protein sequence ID" value="MDR7150123.1"/>
    <property type="molecule type" value="Genomic_DNA"/>
</dbReference>
<keyword evidence="2" id="KW-1185">Reference proteome</keyword>
<proteinExistence type="predicted"/>
<organism evidence="1 2">
    <name type="scientific">Hydrogenophaga palleronii</name>
    <dbReference type="NCBI Taxonomy" id="65655"/>
    <lineage>
        <taxon>Bacteria</taxon>
        <taxon>Pseudomonadati</taxon>
        <taxon>Pseudomonadota</taxon>
        <taxon>Betaproteobacteria</taxon>
        <taxon>Burkholderiales</taxon>
        <taxon>Comamonadaceae</taxon>
        <taxon>Hydrogenophaga</taxon>
    </lineage>
</organism>
<evidence type="ECO:0000313" key="2">
    <source>
        <dbReference type="Proteomes" id="UP001265700"/>
    </source>
</evidence>
<dbReference type="Proteomes" id="UP001265700">
    <property type="component" value="Unassembled WGS sequence"/>
</dbReference>